<dbReference type="GeneID" id="65122486"/>
<keyword evidence="2" id="KW-0812">Transmembrane</keyword>
<feature type="transmembrane region" description="Helical" evidence="2">
    <location>
        <begin position="80"/>
        <end position="100"/>
    </location>
</feature>
<name>A0A5P8D5Z1_9CAUD</name>
<evidence type="ECO:0000256" key="1">
    <source>
        <dbReference type="SAM" id="MobiDB-lite"/>
    </source>
</evidence>
<dbReference type="EMBL" id="MN329677">
    <property type="protein sequence ID" value="QFP94485.1"/>
    <property type="molecule type" value="Genomic_DNA"/>
</dbReference>
<dbReference type="Proteomes" id="UP000326778">
    <property type="component" value="Genome"/>
</dbReference>
<protein>
    <submittedName>
        <fullName evidence="3">Uncharacterized protein</fullName>
    </submittedName>
</protein>
<feature type="transmembrane region" description="Helical" evidence="2">
    <location>
        <begin position="52"/>
        <end position="74"/>
    </location>
</feature>
<evidence type="ECO:0000313" key="3">
    <source>
        <dbReference type="EMBL" id="QFP94485.1"/>
    </source>
</evidence>
<sequence length="109" mass="11831">MSARRGAGPKGAPVSETTPPELPDQQQPDPTPDTTSGDQQQQPHHRVMPPTWLINLVAITILVVWAVSFVVRIVYPDRTLAPSVDALMLIVAGFLFAGNFKDRFTGGKP</sequence>
<accession>A0A5P8D5Z1</accession>
<feature type="region of interest" description="Disordered" evidence="1">
    <location>
        <begin position="1"/>
        <end position="46"/>
    </location>
</feature>
<organism evidence="3 4">
    <name type="scientific">Gordonia phage Keitabear</name>
    <dbReference type="NCBI Taxonomy" id="2653274"/>
    <lineage>
        <taxon>Viruses</taxon>
        <taxon>Duplodnaviria</taxon>
        <taxon>Heunggongvirae</taxon>
        <taxon>Uroviricota</taxon>
        <taxon>Caudoviricetes</taxon>
        <taxon>Stackebrandtviridae</taxon>
        <taxon>Schenleyvirinae</taxon>
        <taxon>Vividuovirus</taxon>
        <taxon>Vividuovirus keitabear</taxon>
    </lineage>
</organism>
<dbReference type="RefSeq" id="YP_010104539.1">
    <property type="nucleotide sequence ID" value="NC_055819.1"/>
</dbReference>
<evidence type="ECO:0000256" key="2">
    <source>
        <dbReference type="SAM" id="Phobius"/>
    </source>
</evidence>
<evidence type="ECO:0000313" key="4">
    <source>
        <dbReference type="Proteomes" id="UP000326778"/>
    </source>
</evidence>
<dbReference type="KEGG" id="vg:65122486"/>
<keyword evidence="4" id="KW-1185">Reference proteome</keyword>
<feature type="compositionally biased region" description="Low complexity" evidence="1">
    <location>
        <begin position="17"/>
        <end position="42"/>
    </location>
</feature>
<keyword evidence="2" id="KW-1133">Transmembrane helix</keyword>
<keyword evidence="2" id="KW-0472">Membrane</keyword>
<reference evidence="3 4" key="1">
    <citation type="submission" date="2019-08" db="EMBL/GenBank/DDBJ databases">
        <authorList>
            <person name="Kotturi H."/>
            <person name="Richerson H.M."/>
            <person name="Pettitt K.R."/>
            <person name="Sahi U."/>
            <person name="Powell L.J."/>
            <person name="Balish M.F."/>
            <person name="Garlena R.A."/>
            <person name="Russell D.A."/>
            <person name="Pope W.H."/>
            <person name="Jacobs-Sera D."/>
            <person name="Hatfull G.F."/>
        </authorList>
    </citation>
    <scope>NUCLEOTIDE SEQUENCE [LARGE SCALE GENOMIC DNA]</scope>
</reference>
<proteinExistence type="predicted"/>
<gene>
    <name evidence="3" type="primary">43</name>
    <name evidence="3" type="ORF">SEA_KEITABEAR_43</name>
</gene>